<dbReference type="Proteomes" id="UP000305709">
    <property type="component" value="Unassembled WGS sequence"/>
</dbReference>
<dbReference type="PROSITE" id="PS51340">
    <property type="entry name" value="MOSC"/>
    <property type="match status" value="1"/>
</dbReference>
<dbReference type="SUPFAM" id="SSF50800">
    <property type="entry name" value="PK beta-barrel domain-like"/>
    <property type="match status" value="1"/>
</dbReference>
<dbReference type="Pfam" id="PF03476">
    <property type="entry name" value="MOSC_N"/>
    <property type="match status" value="1"/>
</dbReference>
<evidence type="ECO:0000313" key="2">
    <source>
        <dbReference type="EMBL" id="TNC63999.1"/>
    </source>
</evidence>
<comment type="caution">
    <text evidence="2">The sequence shown here is derived from an EMBL/GenBank/DDBJ whole genome shotgun (WGS) entry which is preliminary data.</text>
</comment>
<keyword evidence="3" id="KW-1185">Reference proteome</keyword>
<proteinExistence type="predicted"/>
<dbReference type="InterPro" id="IPR005303">
    <property type="entry name" value="MOCOS_middle"/>
</dbReference>
<dbReference type="Pfam" id="PF03473">
    <property type="entry name" value="MOSC"/>
    <property type="match status" value="1"/>
</dbReference>
<dbReference type="AlphaFoldDB" id="A0A5C4NB74"/>
<gene>
    <name evidence="2" type="ORF">FHG71_18860</name>
</gene>
<dbReference type="GO" id="GO:0030151">
    <property type="term" value="F:molybdenum ion binding"/>
    <property type="evidence" value="ECO:0007669"/>
    <property type="project" value="InterPro"/>
</dbReference>
<dbReference type="Gene3D" id="2.40.33.20">
    <property type="entry name" value="PK beta-barrel domain-like"/>
    <property type="match status" value="1"/>
</dbReference>
<dbReference type="RefSeq" id="WP_139083252.1">
    <property type="nucleotide sequence ID" value="NZ_VDFV01000045.1"/>
</dbReference>
<evidence type="ECO:0000259" key="1">
    <source>
        <dbReference type="PROSITE" id="PS51340"/>
    </source>
</evidence>
<accession>A0A5C4NB74</accession>
<protein>
    <submittedName>
        <fullName evidence="2">MOSC domain-containing protein</fullName>
    </submittedName>
</protein>
<dbReference type="InterPro" id="IPR011037">
    <property type="entry name" value="Pyrv_Knase-like_insert_dom_sf"/>
</dbReference>
<evidence type="ECO:0000313" key="3">
    <source>
        <dbReference type="Proteomes" id="UP000305709"/>
    </source>
</evidence>
<dbReference type="EMBL" id="VDFV01000045">
    <property type="protein sequence ID" value="TNC63999.1"/>
    <property type="molecule type" value="Genomic_DNA"/>
</dbReference>
<dbReference type="OrthoDB" id="581532at2"/>
<dbReference type="InterPro" id="IPR005302">
    <property type="entry name" value="MoCF_Sase_C"/>
</dbReference>
<reference evidence="2 3" key="1">
    <citation type="submission" date="2019-06" db="EMBL/GenBank/DDBJ databases">
        <authorList>
            <person name="Jiang L."/>
        </authorList>
    </citation>
    <scope>NUCLEOTIDE SEQUENCE [LARGE SCALE GENOMIC DNA]</scope>
    <source>
        <strain evidence="2 3">YIM 48858</strain>
    </source>
</reference>
<name>A0A5C4NB74_9RHOB</name>
<organism evidence="2 3">
    <name type="scientific">Rubellimicrobium roseum</name>
    <dbReference type="NCBI Taxonomy" id="687525"/>
    <lineage>
        <taxon>Bacteria</taxon>
        <taxon>Pseudomonadati</taxon>
        <taxon>Pseudomonadota</taxon>
        <taxon>Alphaproteobacteria</taxon>
        <taxon>Rhodobacterales</taxon>
        <taxon>Roseobacteraceae</taxon>
        <taxon>Rubellimicrobium</taxon>
    </lineage>
</organism>
<dbReference type="GO" id="GO:0030170">
    <property type="term" value="F:pyridoxal phosphate binding"/>
    <property type="evidence" value="ECO:0007669"/>
    <property type="project" value="InterPro"/>
</dbReference>
<dbReference type="GO" id="GO:0003824">
    <property type="term" value="F:catalytic activity"/>
    <property type="evidence" value="ECO:0007669"/>
    <property type="project" value="InterPro"/>
</dbReference>
<feature type="domain" description="MOSC" evidence="1">
    <location>
        <begin position="103"/>
        <end position="258"/>
    </location>
</feature>
<sequence>MQGTIHNLYHYPIKGLSPQPLDRVELLAGEGFPFDRLFGFARHDSGFDPAHPQVLPKSRFLMLMRDERLAELRTQFDGPSRRLSIRIQGRTAMGADLATADGIEAAQAFLAAWLHKPADETPRFVHAAPHRFTDVSVVSPQMMNTVSLINLASVRDLGARIGQEVDPLRFRANIYFDGWPPFAELDLVDQTVDLGGIAMRIIMRTRRCAATEVDPATGQRDIPVPRLIHQQFGHADMGVYAEVLSGGTLRPGDLVTKRA</sequence>